<evidence type="ECO:0000313" key="3">
    <source>
        <dbReference type="Proteomes" id="UP000245060"/>
    </source>
</evidence>
<evidence type="ECO:0000313" key="4">
    <source>
        <dbReference type="Proteomes" id="UP001139505"/>
    </source>
</evidence>
<comment type="caution">
    <text evidence="2">The sequence shown here is derived from an EMBL/GenBank/DDBJ whole genome shotgun (WGS) entry which is preliminary data.</text>
</comment>
<proteinExistence type="predicted"/>
<dbReference type="Proteomes" id="UP000245060">
    <property type="component" value="Unassembled WGS sequence"/>
</dbReference>
<dbReference type="EMBL" id="BQYH01000005">
    <property type="protein sequence ID" value="GKU71529.1"/>
    <property type="molecule type" value="Genomic_DNA"/>
</dbReference>
<keyword evidence="3" id="KW-1185">Reference proteome</keyword>
<reference evidence="3" key="2">
    <citation type="submission" date="2018-04" db="EMBL/GenBank/DDBJ databases">
        <title>Draft genome sequence of Mycobacterium montefiorense isolated from Japanese black salamander.</title>
        <authorList>
            <person name="Fukano H."/>
            <person name="Yoshida M."/>
            <person name="Shimizu A."/>
            <person name="Iwao H."/>
            <person name="Kurata O."/>
            <person name="Katayama Y."/>
            <person name="Omatsu T."/>
            <person name="Mizutani T."/>
            <person name="Wada S."/>
            <person name="Hoshino Y."/>
        </authorList>
    </citation>
    <scope>NUCLEOTIDE SEQUENCE [LARGE SCALE GENOMIC DNA]</scope>
    <source>
        <strain evidence="3">BS</strain>
    </source>
</reference>
<reference evidence="1" key="1">
    <citation type="journal article" date="2018" name="Genome Announc.">
        <title>Draft Genome Sequence of Mycobacterium montefiorense Isolated from Japanese Black Salamander (Hynobius nigrescens).</title>
        <authorList>
            <person name="Fukano H."/>
            <person name="Yoshida M."/>
            <person name="Shimizu A."/>
            <person name="Iwao H."/>
            <person name="Katayama Y."/>
            <person name="Omatsu T."/>
            <person name="Mizutani T."/>
            <person name="Kurata O."/>
            <person name="Wada S."/>
            <person name="Hoshino Y."/>
        </authorList>
    </citation>
    <scope>NUCLEOTIDE SEQUENCE</scope>
    <source>
        <strain evidence="1">BS</strain>
    </source>
</reference>
<reference evidence="2" key="4">
    <citation type="submission" date="2022-04" db="EMBL/GenBank/DDBJ databases">
        <authorList>
            <person name="Komine T."/>
            <person name="Fukano H."/>
            <person name="Wada S."/>
        </authorList>
    </citation>
    <scope>NUCLEOTIDE SEQUENCE</scope>
    <source>
        <strain evidence="2">NJB18185</strain>
    </source>
</reference>
<evidence type="ECO:0000313" key="2">
    <source>
        <dbReference type="EMBL" id="GKU71529.1"/>
    </source>
</evidence>
<accession>A0AA37PKW9</accession>
<protein>
    <submittedName>
        <fullName evidence="2">Uncharacterized protein</fullName>
    </submittedName>
</protein>
<evidence type="ECO:0000313" key="1">
    <source>
        <dbReference type="EMBL" id="GBG39279.1"/>
    </source>
</evidence>
<dbReference type="Proteomes" id="UP001139505">
    <property type="component" value="Unassembled WGS sequence"/>
</dbReference>
<name>A0AA37PKW9_9MYCO</name>
<reference evidence="2" key="3">
    <citation type="journal article" date="2022" name="Microbiol. Resour. Announc.">
        <title>Draft Genome Sequences of Eight Mycobacterium montefiorense Strains Isolated from Salamanders in Captivity.</title>
        <authorList>
            <person name="Komine T."/>
            <person name="Ihara H."/>
            <person name="Fukano H."/>
            <person name="Hoshino Y."/>
            <person name="Kurata O."/>
            <person name="Wada S."/>
        </authorList>
    </citation>
    <scope>NUCLEOTIDE SEQUENCE</scope>
    <source>
        <strain evidence="2">NJB18185</strain>
    </source>
</reference>
<dbReference type="EMBL" id="BFCH01000018">
    <property type="protein sequence ID" value="GBG39279.1"/>
    <property type="molecule type" value="Genomic_DNA"/>
</dbReference>
<gene>
    <name evidence="1" type="ORF">MmonteBS_36510</name>
    <name evidence="2" type="ORF">NJB18185_13050</name>
</gene>
<dbReference type="AlphaFoldDB" id="A0AA37PKW9"/>
<organism evidence="2 4">
    <name type="scientific">Mycobacterium montefiorense</name>
    <dbReference type="NCBI Taxonomy" id="154654"/>
    <lineage>
        <taxon>Bacteria</taxon>
        <taxon>Bacillati</taxon>
        <taxon>Actinomycetota</taxon>
        <taxon>Actinomycetes</taxon>
        <taxon>Mycobacteriales</taxon>
        <taxon>Mycobacteriaceae</taxon>
        <taxon>Mycobacterium</taxon>
        <taxon>Mycobacterium simiae complex</taxon>
    </lineage>
</organism>
<sequence length="124" mass="13968">MPDMIHTAVIGVAEYRFNTEETDVIDARWISSNAVEEDRAICRGRATGDTSNGFPGNYHVQYFGIEDELVGDFDLHIKSVGDMYCLTWRNRADHNPTPGEIAFEGVGFPTSDRSMVLTYWMVAE</sequence>